<dbReference type="GO" id="GO:0016616">
    <property type="term" value="F:oxidoreductase activity, acting on the CH-OH group of donors, NAD or NADP as acceptor"/>
    <property type="evidence" value="ECO:0007669"/>
    <property type="project" value="InterPro"/>
</dbReference>
<dbReference type="PhylomeDB" id="S7ZHU1"/>
<dbReference type="eggNOG" id="KOG1430">
    <property type="taxonomic scope" value="Eukaryota"/>
</dbReference>
<dbReference type="GO" id="GO:0006694">
    <property type="term" value="P:steroid biosynthetic process"/>
    <property type="evidence" value="ECO:0007669"/>
    <property type="project" value="InterPro"/>
</dbReference>
<evidence type="ECO:0000259" key="3">
    <source>
        <dbReference type="SMART" id="SM00822"/>
    </source>
</evidence>
<keyword evidence="2" id="KW-0560">Oxidoreductase</keyword>
<evidence type="ECO:0000256" key="2">
    <source>
        <dbReference type="ARBA" id="ARBA00023002"/>
    </source>
</evidence>
<gene>
    <name evidence="4" type="ORF">PDE_05180</name>
</gene>
<dbReference type="SUPFAM" id="SSF51735">
    <property type="entry name" value="NAD(P)-binding Rossmann-fold domains"/>
    <property type="match status" value="1"/>
</dbReference>
<dbReference type="InterPro" id="IPR050177">
    <property type="entry name" value="Lipid_A_modif_metabolic_enz"/>
</dbReference>
<dbReference type="Gene3D" id="3.40.50.720">
    <property type="entry name" value="NAD(P)-binding Rossmann-like Domain"/>
    <property type="match status" value="1"/>
</dbReference>
<organism evidence="4 5">
    <name type="scientific">Penicillium oxalicum (strain 114-2 / CGMCC 5302)</name>
    <name type="common">Penicillium decumbens</name>
    <dbReference type="NCBI Taxonomy" id="933388"/>
    <lineage>
        <taxon>Eukaryota</taxon>
        <taxon>Fungi</taxon>
        <taxon>Dikarya</taxon>
        <taxon>Ascomycota</taxon>
        <taxon>Pezizomycotina</taxon>
        <taxon>Eurotiomycetes</taxon>
        <taxon>Eurotiomycetidae</taxon>
        <taxon>Eurotiales</taxon>
        <taxon>Aspergillaceae</taxon>
        <taxon>Penicillium</taxon>
    </lineage>
</organism>
<dbReference type="Proteomes" id="UP000019376">
    <property type="component" value="Unassembled WGS sequence"/>
</dbReference>
<dbReference type="Pfam" id="PF01073">
    <property type="entry name" value="3Beta_HSD"/>
    <property type="match status" value="1"/>
</dbReference>
<dbReference type="InterPro" id="IPR057326">
    <property type="entry name" value="KR_dom"/>
</dbReference>
<evidence type="ECO:0000313" key="5">
    <source>
        <dbReference type="Proteomes" id="UP000019376"/>
    </source>
</evidence>
<dbReference type="InterPro" id="IPR002225">
    <property type="entry name" value="3Beta_OHSteriod_DH/Estase"/>
</dbReference>
<name>S7ZHU1_PENO1</name>
<dbReference type="OrthoDB" id="10058185at2759"/>
<comment type="similarity">
    <text evidence="1">Belongs to the 3-beta-HSD family.</text>
</comment>
<proteinExistence type="inferred from homology"/>
<dbReference type="STRING" id="933388.S7ZHU1"/>
<keyword evidence="5" id="KW-1185">Reference proteome</keyword>
<dbReference type="PANTHER" id="PTHR43245">
    <property type="entry name" value="BIFUNCTIONAL POLYMYXIN RESISTANCE PROTEIN ARNA"/>
    <property type="match status" value="1"/>
</dbReference>
<protein>
    <recommendedName>
        <fullName evidence="3">Ketoreductase domain-containing protein</fullName>
    </recommendedName>
</protein>
<dbReference type="EMBL" id="KB644412">
    <property type="protein sequence ID" value="EPS30230.1"/>
    <property type="molecule type" value="Genomic_DNA"/>
</dbReference>
<feature type="domain" description="Ketoreductase" evidence="3">
    <location>
        <begin position="11"/>
        <end position="154"/>
    </location>
</feature>
<evidence type="ECO:0000313" key="4">
    <source>
        <dbReference type="EMBL" id="EPS30230.1"/>
    </source>
</evidence>
<dbReference type="InterPro" id="IPR036291">
    <property type="entry name" value="NAD(P)-bd_dom_sf"/>
</dbReference>
<sequence length="373" mass="40872">MPGPVILLDSKKVLVTGGTGFVGAAIVRRLAEKYPRCSVTVIDLNPPRTHQSWSRSIEFLKVDVTKADEVLEAFKLTKPDIVLHTAGIVPPLADRFKRRMESTVWKVNVQGTLNLLDAAKKYGARAFVYTSSCCVTTDDMRFPYANISEEWPRSSTSLIYGESKAAAEAHVLEASDDMLATCSLRPSVLFGPGDYQLIPSIHACIAKRETPFVIGDGFNLWDVTHVDNVADAHVLAAENLVTSRTAAGEAFFIQNNEPITFRDFCLAIWAHFGHIPSWEFHIPKGLAYFAGLVCELATWATGSSTTLSRGSVQDACAVRYASGDKAKSILKYQPLVDLETGIRLSCQDYADRIGVKLPPHPIRSSQPASEPTD</sequence>
<dbReference type="HOGENOM" id="CLU_007383_6_8_1"/>
<reference evidence="4 5" key="1">
    <citation type="journal article" date="2013" name="PLoS ONE">
        <title>Genomic and secretomic analyses reveal unique features of the lignocellulolytic enzyme system of Penicillium decumbens.</title>
        <authorList>
            <person name="Liu G."/>
            <person name="Zhang L."/>
            <person name="Wei X."/>
            <person name="Zou G."/>
            <person name="Qin Y."/>
            <person name="Ma L."/>
            <person name="Li J."/>
            <person name="Zheng H."/>
            <person name="Wang S."/>
            <person name="Wang C."/>
            <person name="Xun L."/>
            <person name="Zhao G.-P."/>
            <person name="Zhou Z."/>
            <person name="Qu Y."/>
        </authorList>
    </citation>
    <scope>NUCLEOTIDE SEQUENCE [LARGE SCALE GENOMIC DNA]</scope>
    <source>
        <strain evidence="5">114-2 / CGMCC 5302</strain>
    </source>
</reference>
<evidence type="ECO:0000256" key="1">
    <source>
        <dbReference type="ARBA" id="ARBA00009219"/>
    </source>
</evidence>
<dbReference type="PANTHER" id="PTHR43245:SF51">
    <property type="entry name" value="SHORT CHAIN DEHYDROGENASE_REDUCTASE FAMILY 42E, MEMBER 2"/>
    <property type="match status" value="1"/>
</dbReference>
<accession>S7ZHU1</accession>
<dbReference type="SMART" id="SM00822">
    <property type="entry name" value="PKS_KR"/>
    <property type="match status" value="1"/>
</dbReference>
<dbReference type="AlphaFoldDB" id="S7ZHU1"/>